<evidence type="ECO:0000313" key="1">
    <source>
        <dbReference type="EMBL" id="RFC63620.1"/>
    </source>
</evidence>
<accession>A0A371X310</accession>
<reference evidence="1 2" key="1">
    <citation type="submission" date="2018-08" db="EMBL/GenBank/DDBJ databases">
        <title>Fulvimarina sp. 85, whole genome shotgun sequence.</title>
        <authorList>
            <person name="Tuo L."/>
        </authorList>
    </citation>
    <scope>NUCLEOTIDE SEQUENCE [LARGE SCALE GENOMIC DNA]</scope>
    <source>
        <strain evidence="1 2">85</strain>
    </source>
</reference>
<comment type="caution">
    <text evidence="1">The sequence shown here is derived from an EMBL/GenBank/DDBJ whole genome shotgun (WGS) entry which is preliminary data.</text>
</comment>
<keyword evidence="2" id="KW-1185">Reference proteome</keyword>
<evidence type="ECO:0000313" key="2">
    <source>
        <dbReference type="Proteomes" id="UP000264310"/>
    </source>
</evidence>
<organism evidence="1 2">
    <name type="scientific">Fulvimarina endophytica</name>
    <dbReference type="NCBI Taxonomy" id="2293836"/>
    <lineage>
        <taxon>Bacteria</taxon>
        <taxon>Pseudomonadati</taxon>
        <taxon>Pseudomonadota</taxon>
        <taxon>Alphaproteobacteria</taxon>
        <taxon>Hyphomicrobiales</taxon>
        <taxon>Aurantimonadaceae</taxon>
        <taxon>Fulvimarina</taxon>
    </lineage>
</organism>
<name>A0A371X310_9HYPH</name>
<protein>
    <submittedName>
        <fullName evidence="1">Glycoside hydrolase family 19 protein</fullName>
    </submittedName>
</protein>
<proteinExistence type="predicted"/>
<dbReference type="RefSeq" id="WP_116683350.1">
    <property type="nucleotide sequence ID" value="NZ_QURL01000004.1"/>
</dbReference>
<dbReference type="SUPFAM" id="SSF53955">
    <property type="entry name" value="Lysozyme-like"/>
    <property type="match status" value="1"/>
</dbReference>
<gene>
    <name evidence="1" type="ORF">DYI37_11485</name>
</gene>
<dbReference type="SUPFAM" id="SSF47090">
    <property type="entry name" value="PGBD-like"/>
    <property type="match status" value="1"/>
</dbReference>
<dbReference type="EMBL" id="QURL01000004">
    <property type="protein sequence ID" value="RFC63620.1"/>
    <property type="molecule type" value="Genomic_DNA"/>
</dbReference>
<dbReference type="Gene3D" id="1.10.530.10">
    <property type="match status" value="1"/>
</dbReference>
<dbReference type="OrthoDB" id="3078754at2"/>
<keyword evidence="1" id="KW-0378">Hydrolase</keyword>
<dbReference type="InterPro" id="IPR036365">
    <property type="entry name" value="PGBD-like_sf"/>
</dbReference>
<dbReference type="GO" id="GO:0016787">
    <property type="term" value="F:hydrolase activity"/>
    <property type="evidence" value="ECO:0007669"/>
    <property type="project" value="UniProtKB-KW"/>
</dbReference>
<dbReference type="Proteomes" id="UP000264310">
    <property type="component" value="Unassembled WGS sequence"/>
</dbReference>
<sequence length="279" mass="30177">MRLTFDHLAAIAGGTIDAGERANMMSILAGLDTYGAQAGLDRAHRLAQYIAQIAHESGRFRFDREVWGPTATQKRYEGRADLGNIRPGDGSKYRGYTPGQITGRHNTTAYRDWCGESGLNPPDFVEQPALMNTDPWEGLGPIWYWDVGNPEGRSLNRYADTGNIDMITLRINGGTNGLADRLDLYIRSALVLLGYDLRPRVVAQFQQAHGLTADDIAGPVTRMALHRALVALADEVTEVPPVSVPAPAPAQSAGGPDVRAAIAKMRAAIADLERSQTAA</sequence>
<dbReference type="AlphaFoldDB" id="A0A371X310"/>
<dbReference type="InterPro" id="IPR023346">
    <property type="entry name" value="Lysozyme-like_dom_sf"/>
</dbReference>